<gene>
    <name evidence="2" type="ordered locus">Cyan7822_2578</name>
</gene>
<name>E0UIW9_GLOV7</name>
<dbReference type="EMBL" id="CP002198">
    <property type="protein sequence ID" value="ADN14549.1"/>
    <property type="molecule type" value="Genomic_DNA"/>
</dbReference>
<dbReference type="KEGG" id="cyj:Cyan7822_2578"/>
<evidence type="ECO:0000313" key="2">
    <source>
        <dbReference type="EMBL" id="ADN14549.1"/>
    </source>
</evidence>
<protein>
    <recommendedName>
        <fullName evidence="4">Periplasmic protein</fullName>
    </recommendedName>
</protein>
<dbReference type="InterPro" id="IPR019207">
    <property type="entry name" value="DUF2092"/>
</dbReference>
<dbReference type="PIRSF" id="PIRSF012443">
    <property type="entry name" value="UCP012443"/>
    <property type="match status" value="1"/>
</dbReference>
<dbReference type="HOGENOM" id="CLU_074811_2_0_3"/>
<dbReference type="eggNOG" id="COG3900">
    <property type="taxonomic scope" value="Bacteria"/>
</dbReference>
<accession>E0UIW9</accession>
<dbReference type="SUPFAM" id="SSF89392">
    <property type="entry name" value="Prokaryotic lipoproteins and lipoprotein localization factors"/>
    <property type="match status" value="1"/>
</dbReference>
<evidence type="ECO:0008006" key="4">
    <source>
        <dbReference type="Google" id="ProtNLM"/>
    </source>
</evidence>
<dbReference type="Gene3D" id="2.50.20.10">
    <property type="entry name" value="Lipoprotein localisation LolA/LolB/LppX"/>
    <property type="match status" value="1"/>
</dbReference>
<dbReference type="InterPro" id="IPR029046">
    <property type="entry name" value="LolA/LolB/LppX"/>
</dbReference>
<evidence type="ECO:0000256" key="1">
    <source>
        <dbReference type="SAM" id="SignalP"/>
    </source>
</evidence>
<dbReference type="STRING" id="497965.Cyan7822_2578"/>
<evidence type="ECO:0000313" key="3">
    <source>
        <dbReference type="Proteomes" id="UP000008206"/>
    </source>
</evidence>
<proteinExistence type="predicted"/>
<reference evidence="3" key="1">
    <citation type="journal article" date="2011" name="MBio">
        <title>Novel metabolic attributes of the genus Cyanothece, comprising a group of unicellular nitrogen-fixing Cyanobacteria.</title>
        <authorList>
            <person name="Bandyopadhyay A."/>
            <person name="Elvitigala T."/>
            <person name="Welsh E."/>
            <person name="Stockel J."/>
            <person name="Liberton M."/>
            <person name="Min H."/>
            <person name="Sherman L.A."/>
            <person name="Pakrasi H.B."/>
        </authorList>
    </citation>
    <scope>NUCLEOTIDE SEQUENCE [LARGE SCALE GENOMIC DNA]</scope>
    <source>
        <strain evidence="3">PCC 7822</strain>
    </source>
</reference>
<feature type="signal peptide" evidence="1">
    <location>
        <begin position="1"/>
        <end position="24"/>
    </location>
</feature>
<keyword evidence="1" id="KW-0732">Signal</keyword>
<feature type="chain" id="PRO_5003141327" description="Periplasmic protein" evidence="1">
    <location>
        <begin position="25"/>
        <end position="262"/>
    </location>
</feature>
<dbReference type="RefSeq" id="WP_013322654.1">
    <property type="nucleotide sequence ID" value="NC_014501.1"/>
</dbReference>
<dbReference type="Proteomes" id="UP000008206">
    <property type="component" value="Chromosome"/>
</dbReference>
<organism evidence="2 3">
    <name type="scientific">Gloeothece verrucosa (strain PCC 7822)</name>
    <name type="common">Cyanothece sp. (strain PCC 7822)</name>
    <dbReference type="NCBI Taxonomy" id="497965"/>
    <lineage>
        <taxon>Bacteria</taxon>
        <taxon>Bacillati</taxon>
        <taxon>Cyanobacteriota</taxon>
        <taxon>Cyanophyceae</taxon>
        <taxon>Oscillatoriophycideae</taxon>
        <taxon>Chroococcales</taxon>
        <taxon>Aphanothecaceae</taxon>
        <taxon>Gloeothece</taxon>
        <taxon>Gloeothece verrucosa</taxon>
    </lineage>
</organism>
<dbReference type="AlphaFoldDB" id="E0UIW9"/>
<keyword evidence="3" id="KW-1185">Reference proteome</keyword>
<sequence length="262" mass="29345">MLKPKFSAIIVSVAIAFPASISYAQTAVKIDPKAEQTLQQMTNFLKQQKSFRFQADITIDEVHSSGQKIQYAAKADFRVLRPNRIRADYQGDRRQVNFYYDGTNFTMQEVNKNLYATAAAPSNIDSLIDELQDRYDINLPMGDLISTDIYETAEKKFTSASFIGLSSINNVACNHLAFTTEEIDWQIWIKAEGEPLPCKFIITYKKEAQSPQYTAILSNWDFSALSANDPQFSFTPPANAVKIQFLPNSAASSSSKTTGESQ</sequence>
<dbReference type="OrthoDB" id="116979at2"/>
<dbReference type="Pfam" id="PF09865">
    <property type="entry name" value="DUF2092"/>
    <property type="match status" value="1"/>
</dbReference>